<comment type="pathway">
    <text evidence="8">Amino-acid biosynthesis; L-histidine biosynthesis; L-histidine from 5-phospho-alpha-D-ribose 1-diphosphate: step 9/9.</text>
</comment>
<dbReference type="PIRSF" id="PIRSF000099">
    <property type="entry name" value="Histidinol_dh"/>
    <property type="match status" value="1"/>
</dbReference>
<feature type="binding site" evidence="8 13">
    <location>
        <position position="355"/>
    </location>
    <ligand>
        <name>Zn(2+)</name>
        <dbReference type="ChEBI" id="CHEBI:29105"/>
    </ligand>
</feature>
<dbReference type="PANTHER" id="PTHR21256">
    <property type="entry name" value="HISTIDINOL DEHYDROGENASE HDH"/>
    <property type="match status" value="1"/>
</dbReference>
<evidence type="ECO:0000256" key="11">
    <source>
        <dbReference type="PIRSR" id="PIRSR000099-2"/>
    </source>
</evidence>
<keyword evidence="17" id="KW-1185">Reference proteome</keyword>
<feature type="binding site" evidence="8 11">
    <location>
        <position position="185"/>
    </location>
    <ligand>
        <name>NAD(+)</name>
        <dbReference type="ChEBI" id="CHEBI:57540"/>
    </ligand>
</feature>
<dbReference type="PANTHER" id="PTHR21256:SF2">
    <property type="entry name" value="HISTIDINE BIOSYNTHESIS TRIFUNCTIONAL PROTEIN"/>
    <property type="match status" value="1"/>
</dbReference>
<feature type="binding site" evidence="8 12">
    <location>
        <position position="256"/>
    </location>
    <ligand>
        <name>substrate</name>
    </ligand>
</feature>
<feature type="binding site" evidence="8 11">
    <location>
        <position position="123"/>
    </location>
    <ligand>
        <name>NAD(+)</name>
        <dbReference type="ChEBI" id="CHEBI:57540"/>
    </ligand>
</feature>
<keyword evidence="4 8" id="KW-0479">Metal-binding</keyword>
<dbReference type="CDD" id="cd06572">
    <property type="entry name" value="Histidinol_dh"/>
    <property type="match status" value="1"/>
</dbReference>
<dbReference type="InterPro" id="IPR022695">
    <property type="entry name" value="Histidinol_DH_monofunct"/>
</dbReference>
<evidence type="ECO:0000256" key="10">
    <source>
        <dbReference type="PIRSR" id="PIRSR000099-1"/>
    </source>
</evidence>
<evidence type="ECO:0000256" key="9">
    <source>
        <dbReference type="PIRNR" id="PIRNR000099"/>
    </source>
</evidence>
<evidence type="ECO:0000256" key="13">
    <source>
        <dbReference type="PIRSR" id="PIRSR000099-4"/>
    </source>
</evidence>
<evidence type="ECO:0000256" key="7">
    <source>
        <dbReference type="ARBA" id="ARBA00049489"/>
    </source>
</evidence>
<gene>
    <name evidence="8 16" type="primary">hisD</name>
    <name evidence="16" type="ORF">GCM10007063_11290</name>
</gene>
<dbReference type="HAMAP" id="MF_01024">
    <property type="entry name" value="HisD"/>
    <property type="match status" value="1"/>
</dbReference>
<protein>
    <recommendedName>
        <fullName evidence="3 8">Histidinol dehydrogenase</fullName>
        <shortName evidence="8">HDH</shortName>
        <ecNumber evidence="3 8">1.1.1.23</ecNumber>
    </recommendedName>
</protein>
<dbReference type="GO" id="GO:0051287">
    <property type="term" value="F:NAD binding"/>
    <property type="evidence" value="ECO:0007669"/>
    <property type="project" value="InterPro"/>
</dbReference>
<reference evidence="16" key="1">
    <citation type="journal article" date="2014" name="Int. J. Syst. Evol. Microbiol.">
        <title>Complete genome sequence of Corynebacterium casei LMG S-19264T (=DSM 44701T), isolated from a smear-ripened cheese.</title>
        <authorList>
            <consortium name="US DOE Joint Genome Institute (JGI-PGF)"/>
            <person name="Walter F."/>
            <person name="Albersmeier A."/>
            <person name="Kalinowski J."/>
            <person name="Ruckert C."/>
        </authorList>
    </citation>
    <scope>NUCLEOTIDE SEQUENCE</scope>
    <source>
        <strain evidence="16">JCM 12580</strain>
    </source>
</reference>
<feature type="binding site" evidence="8 13">
    <location>
        <position position="253"/>
    </location>
    <ligand>
        <name>Zn(2+)</name>
        <dbReference type="ChEBI" id="CHEBI:29105"/>
    </ligand>
</feature>
<dbReference type="FunFam" id="3.40.50.1980:FF:000026">
    <property type="entry name" value="Histidinol dehydrogenase"/>
    <property type="match status" value="1"/>
</dbReference>
<feature type="region of interest" description="Disordered" evidence="15">
    <location>
        <begin position="1"/>
        <end position="23"/>
    </location>
</feature>
<feature type="binding site" evidence="8 12">
    <location>
        <position position="322"/>
    </location>
    <ligand>
        <name>substrate</name>
    </ligand>
</feature>
<reference evidence="16" key="2">
    <citation type="submission" date="2020-09" db="EMBL/GenBank/DDBJ databases">
        <authorList>
            <person name="Sun Q."/>
            <person name="Ohkuma M."/>
        </authorList>
    </citation>
    <scope>NUCLEOTIDE SEQUENCE</scope>
    <source>
        <strain evidence="16">JCM 12580</strain>
    </source>
</reference>
<dbReference type="PROSITE" id="PS00611">
    <property type="entry name" value="HISOL_DEHYDROGENASE"/>
    <property type="match status" value="1"/>
</dbReference>
<keyword evidence="8" id="KW-0368">Histidine biosynthesis</keyword>
<dbReference type="GO" id="GO:0004399">
    <property type="term" value="F:histidinol dehydrogenase activity"/>
    <property type="evidence" value="ECO:0007669"/>
    <property type="project" value="UniProtKB-UniRule"/>
</dbReference>
<evidence type="ECO:0000256" key="12">
    <source>
        <dbReference type="PIRSR" id="PIRSR000099-3"/>
    </source>
</evidence>
<dbReference type="AlphaFoldDB" id="A0A917PT95"/>
<evidence type="ECO:0000256" key="8">
    <source>
        <dbReference type="HAMAP-Rule" id="MF_01024"/>
    </source>
</evidence>
<comment type="similarity">
    <text evidence="2 8 9 14">Belongs to the histidinol dehydrogenase family.</text>
</comment>
<evidence type="ECO:0000256" key="5">
    <source>
        <dbReference type="ARBA" id="ARBA00022833"/>
    </source>
</evidence>
<dbReference type="NCBIfam" id="TIGR00069">
    <property type="entry name" value="hisD"/>
    <property type="match status" value="1"/>
</dbReference>
<dbReference type="GO" id="GO:0005829">
    <property type="term" value="C:cytosol"/>
    <property type="evidence" value="ECO:0007669"/>
    <property type="project" value="TreeGrafter"/>
</dbReference>
<dbReference type="GO" id="GO:0008270">
    <property type="term" value="F:zinc ion binding"/>
    <property type="evidence" value="ECO:0007669"/>
    <property type="project" value="UniProtKB-UniRule"/>
</dbReference>
<dbReference type="Gene3D" id="3.40.50.1980">
    <property type="entry name" value="Nitrogenase molybdenum iron protein domain"/>
    <property type="match status" value="2"/>
</dbReference>
<keyword evidence="6 8" id="KW-0560">Oxidoreductase</keyword>
<dbReference type="EC" id="1.1.1.23" evidence="3 8"/>
<dbReference type="Gene3D" id="1.20.5.1300">
    <property type="match status" value="1"/>
</dbReference>
<feature type="binding site" evidence="8 12">
    <location>
        <position position="253"/>
    </location>
    <ligand>
        <name>substrate</name>
    </ligand>
</feature>
<name>A0A917PT95_9BACI</name>
<dbReference type="GO" id="GO:0000105">
    <property type="term" value="P:L-histidine biosynthetic process"/>
    <property type="evidence" value="ECO:0007669"/>
    <property type="project" value="UniProtKB-UniRule"/>
</dbReference>
<dbReference type="Pfam" id="PF00815">
    <property type="entry name" value="Histidinol_dh"/>
    <property type="match status" value="1"/>
</dbReference>
<feature type="binding site" evidence="8 11">
    <location>
        <position position="208"/>
    </location>
    <ligand>
        <name>NAD(+)</name>
        <dbReference type="ChEBI" id="CHEBI:57540"/>
    </ligand>
</feature>
<comment type="catalytic activity">
    <reaction evidence="7 8">
        <text>L-histidinol + 2 NAD(+) + H2O = L-histidine + 2 NADH + 3 H(+)</text>
        <dbReference type="Rhea" id="RHEA:20641"/>
        <dbReference type="ChEBI" id="CHEBI:15377"/>
        <dbReference type="ChEBI" id="CHEBI:15378"/>
        <dbReference type="ChEBI" id="CHEBI:57540"/>
        <dbReference type="ChEBI" id="CHEBI:57595"/>
        <dbReference type="ChEBI" id="CHEBI:57699"/>
        <dbReference type="ChEBI" id="CHEBI:57945"/>
        <dbReference type="EC" id="1.1.1.23"/>
    </reaction>
</comment>
<dbReference type="SUPFAM" id="SSF53720">
    <property type="entry name" value="ALDH-like"/>
    <property type="match status" value="1"/>
</dbReference>
<comment type="function">
    <text evidence="1 8">Catalyzes the sequential NAD-dependent oxidations of L-histidinol to L-histidinaldehyde and then to L-histidine.</text>
</comment>
<keyword evidence="8 11" id="KW-0520">NAD</keyword>
<feature type="binding site" evidence="8 13">
    <location>
        <position position="256"/>
    </location>
    <ligand>
        <name>Zn(2+)</name>
        <dbReference type="ChEBI" id="CHEBI:29105"/>
    </ligand>
</feature>
<organism evidence="16 17">
    <name type="scientific">Lentibacillus kapialis</name>
    <dbReference type="NCBI Taxonomy" id="340214"/>
    <lineage>
        <taxon>Bacteria</taxon>
        <taxon>Bacillati</taxon>
        <taxon>Bacillota</taxon>
        <taxon>Bacilli</taxon>
        <taxon>Bacillales</taxon>
        <taxon>Bacillaceae</taxon>
        <taxon>Lentibacillus</taxon>
    </lineage>
</organism>
<keyword evidence="5 8" id="KW-0862">Zinc</keyword>
<evidence type="ECO:0000313" key="16">
    <source>
        <dbReference type="EMBL" id="GGJ90481.1"/>
    </source>
</evidence>
<feature type="binding site" evidence="8 12">
    <location>
        <position position="414"/>
    </location>
    <ligand>
        <name>substrate</name>
    </ligand>
</feature>
<feature type="binding site" evidence="8 13">
    <location>
        <position position="414"/>
    </location>
    <ligand>
        <name>Zn(2+)</name>
        <dbReference type="ChEBI" id="CHEBI:29105"/>
    </ligand>
</feature>
<accession>A0A917PT95</accession>
<evidence type="ECO:0000256" key="4">
    <source>
        <dbReference type="ARBA" id="ARBA00022723"/>
    </source>
</evidence>
<evidence type="ECO:0000256" key="1">
    <source>
        <dbReference type="ARBA" id="ARBA00003850"/>
    </source>
</evidence>
<evidence type="ECO:0000256" key="3">
    <source>
        <dbReference type="ARBA" id="ARBA00012965"/>
    </source>
</evidence>
<comment type="cofactor">
    <cofactor evidence="8 13">
        <name>Zn(2+)</name>
        <dbReference type="ChEBI" id="CHEBI:29105"/>
    </cofactor>
    <text evidence="8 13">Binds 1 zinc ion per subunit.</text>
</comment>
<evidence type="ECO:0000313" key="17">
    <source>
        <dbReference type="Proteomes" id="UP000658382"/>
    </source>
</evidence>
<evidence type="ECO:0000256" key="15">
    <source>
        <dbReference type="SAM" id="MobiDB-lite"/>
    </source>
</evidence>
<dbReference type="InterPro" id="IPR001692">
    <property type="entry name" value="Histidinol_DH_CS"/>
</dbReference>
<dbReference type="RefSeq" id="WP_188632118.1">
    <property type="nucleotide sequence ID" value="NZ_BMNQ01000010.1"/>
</dbReference>
<feature type="active site" description="Proton acceptor" evidence="8 10">
    <location>
        <position position="321"/>
    </location>
</feature>
<comment type="caution">
    <text evidence="16">The sequence shown here is derived from an EMBL/GenBank/DDBJ whole genome shotgun (WGS) entry which is preliminary data.</text>
</comment>
<feature type="binding site" evidence="8 12">
    <location>
        <position position="355"/>
    </location>
    <ligand>
        <name>substrate</name>
    </ligand>
</feature>
<feature type="binding site" evidence="8 12">
    <location>
        <position position="231"/>
    </location>
    <ligand>
        <name>substrate</name>
    </ligand>
</feature>
<dbReference type="FunFam" id="3.40.50.1980:FF:000001">
    <property type="entry name" value="Histidinol dehydrogenase"/>
    <property type="match status" value="1"/>
</dbReference>
<dbReference type="InterPro" id="IPR012131">
    <property type="entry name" value="Hstdl_DH"/>
</dbReference>
<evidence type="ECO:0000256" key="2">
    <source>
        <dbReference type="ARBA" id="ARBA00010178"/>
    </source>
</evidence>
<dbReference type="PRINTS" id="PR00083">
    <property type="entry name" value="HOLDHDRGNASE"/>
</dbReference>
<feature type="binding site" evidence="8 12">
    <location>
        <position position="409"/>
    </location>
    <ligand>
        <name>substrate</name>
    </ligand>
</feature>
<proteinExistence type="inferred from homology"/>
<evidence type="ECO:0000256" key="14">
    <source>
        <dbReference type="RuleBase" id="RU004175"/>
    </source>
</evidence>
<dbReference type="InterPro" id="IPR016161">
    <property type="entry name" value="Ald_DH/histidinol_DH"/>
</dbReference>
<evidence type="ECO:0000256" key="6">
    <source>
        <dbReference type="ARBA" id="ARBA00023002"/>
    </source>
</evidence>
<sequence length="427" mass="46031">MKLTTADQFLKERQNPTEETDNSQLDQTVLNIISKVKQTGDKALLDMTEKFDGVRMDDISVSEAEFAEAQEAVSDEFTVAIQTARKNITAFHTNQQEQSWFINQTGGITLGQKVTPIERVGVYIPGGKAAYPSSVLMTIIPAKLAGVNEIIMTTPPDSDGKISPYVLAAAEEAGVDKVYKAGGAQAIAALAYGTETIGKVFKIVGPGNAYVARAKKWVFGDVAIDMIAGPSEICIIADETAQARFVAADLLSQAEHDEQARPLLITTCRHIAQAVKAELSRQTERLERKSVIQQSLAQNGRIILADTLHEALDVANQIAPEHLQLMIRQPFENLANITNAGAIFLGDYSPEPLGDYAAGPNHTLPTSGTAAFSSPLGIYDFVKKSSVIHYSESALHAISQDIIAIANTEGLTAHANSIQIRKDEDDA</sequence>
<feature type="active site" description="Proton acceptor" evidence="8 10">
    <location>
        <position position="322"/>
    </location>
</feature>
<dbReference type="Proteomes" id="UP000658382">
    <property type="component" value="Unassembled WGS sequence"/>
</dbReference>
<keyword evidence="8" id="KW-0028">Amino-acid biosynthesis</keyword>
<dbReference type="EMBL" id="BMNQ01000010">
    <property type="protein sequence ID" value="GGJ90481.1"/>
    <property type="molecule type" value="Genomic_DNA"/>
</dbReference>